<evidence type="ECO:0000313" key="3">
    <source>
        <dbReference type="Proteomes" id="UP000003704"/>
    </source>
</evidence>
<proteinExistence type="predicted"/>
<dbReference type="Gene3D" id="3.30.70.1070">
    <property type="entry name" value="Sporulation related repeat"/>
    <property type="match status" value="1"/>
</dbReference>
<comment type="caution">
    <text evidence="2">The sequence shown here is derived from an EMBL/GenBank/DDBJ whole genome shotgun (WGS) entry which is preliminary data.</text>
</comment>
<feature type="domain" description="SPOR" evidence="1">
    <location>
        <begin position="310"/>
        <end position="389"/>
    </location>
</feature>
<dbReference type="OrthoDB" id="7068421at2"/>
<accession>I7ZK69</accession>
<dbReference type="InterPro" id="IPR006860">
    <property type="entry name" value="FecR"/>
</dbReference>
<reference evidence="2 3" key="1">
    <citation type="journal article" date="2012" name="J. Bacteriol.">
        <title>Genome Sequence of n-Alkane-Degrading Hydrocarboniphaga effusa Strain AP103T (ATCC BAA-332T).</title>
        <authorList>
            <person name="Chang H.K."/>
            <person name="Zylstra G.J."/>
            <person name="Chae J.C."/>
        </authorList>
    </citation>
    <scope>NUCLEOTIDE SEQUENCE [LARGE SCALE GENOMIC DNA]</scope>
    <source>
        <strain evidence="2 3">AP103</strain>
    </source>
</reference>
<protein>
    <recommendedName>
        <fullName evidence="1">SPOR domain-containing protein</fullName>
    </recommendedName>
</protein>
<dbReference type="RefSeq" id="WP_007185237.1">
    <property type="nucleotide sequence ID" value="NZ_AKGD01000001.1"/>
</dbReference>
<dbReference type="InterPro" id="IPR036680">
    <property type="entry name" value="SPOR-like_sf"/>
</dbReference>
<sequence length="390" mass="41357">MSVRLASKPFHDGRFRAVLAGLLSIASTIAAAEEPSLAVERVAAPAQLQRASTKYELETHRRLLAGDRIVTGAQGRASLDFIDGTLIRLGADSNLEVPQQSPITLTSRMAVLKLALASGTIRIDGRRTTTVPQDVRLTLGDVRLRTEGGDVWAQLSGKQKTICVLAGTVELQGINGYDRLQEPGECLQIDTTATRRLMPDRLATTQRLSQLAFADELPATQVAQAQRATQPAARPVPLPIPAPKPIAPEQLPDSVVEPATSVAPIVPVRSLASSEVQRPAAVAAPAPVAAARPAVMPTNQAAPVPPTPAAAGEHGWTLVAASLADGESARLEAKGLVDMGLSAQVRTLLKDGQTYYRVTIGNFASRAEAASYADQLKQRYGMAQVWLANY</sequence>
<evidence type="ECO:0000313" key="2">
    <source>
        <dbReference type="EMBL" id="EIT72157.1"/>
    </source>
</evidence>
<organism evidence="2 3">
    <name type="scientific">Hydrocarboniphaga effusa AP103</name>
    <dbReference type="NCBI Taxonomy" id="1172194"/>
    <lineage>
        <taxon>Bacteria</taxon>
        <taxon>Pseudomonadati</taxon>
        <taxon>Pseudomonadota</taxon>
        <taxon>Gammaproteobacteria</taxon>
        <taxon>Nevskiales</taxon>
        <taxon>Nevskiaceae</taxon>
        <taxon>Hydrocarboniphaga</taxon>
    </lineage>
</organism>
<dbReference type="PROSITE" id="PS51724">
    <property type="entry name" value="SPOR"/>
    <property type="match status" value="1"/>
</dbReference>
<gene>
    <name evidence="2" type="ORF">WQQ_22940</name>
</gene>
<evidence type="ECO:0000259" key="1">
    <source>
        <dbReference type="PROSITE" id="PS51724"/>
    </source>
</evidence>
<dbReference type="Pfam" id="PF05036">
    <property type="entry name" value="SPOR"/>
    <property type="match status" value="1"/>
</dbReference>
<dbReference type="SUPFAM" id="SSF110997">
    <property type="entry name" value="Sporulation related repeat"/>
    <property type="match status" value="1"/>
</dbReference>
<keyword evidence="3" id="KW-1185">Reference proteome</keyword>
<dbReference type="AlphaFoldDB" id="I7ZK69"/>
<dbReference type="Pfam" id="PF04773">
    <property type="entry name" value="FecR"/>
    <property type="match status" value="1"/>
</dbReference>
<dbReference type="GO" id="GO:0042834">
    <property type="term" value="F:peptidoglycan binding"/>
    <property type="evidence" value="ECO:0007669"/>
    <property type="project" value="InterPro"/>
</dbReference>
<dbReference type="EMBL" id="AKGD01000001">
    <property type="protein sequence ID" value="EIT72157.1"/>
    <property type="molecule type" value="Genomic_DNA"/>
</dbReference>
<dbReference type="InterPro" id="IPR007730">
    <property type="entry name" value="SPOR-like_dom"/>
</dbReference>
<dbReference type="Proteomes" id="UP000003704">
    <property type="component" value="Unassembled WGS sequence"/>
</dbReference>
<name>I7ZK69_9GAMM</name>